<reference evidence="3 4" key="1">
    <citation type="submission" date="2018-09" db="EMBL/GenBank/DDBJ databases">
        <authorList>
            <person name="Zhu H."/>
        </authorList>
    </citation>
    <scope>NUCLEOTIDE SEQUENCE [LARGE SCALE GENOMIC DNA]</scope>
    <source>
        <strain evidence="3 4">K1W22B-8</strain>
    </source>
</reference>
<dbReference type="OrthoDB" id="7295119at2"/>
<evidence type="ECO:0000259" key="1">
    <source>
        <dbReference type="Pfam" id="PF03407"/>
    </source>
</evidence>
<evidence type="ECO:0000313" key="3">
    <source>
        <dbReference type="EMBL" id="RJF86566.1"/>
    </source>
</evidence>
<dbReference type="RefSeq" id="WP_119777211.1">
    <property type="nucleotide sequence ID" value="NZ_QYUK01000011.1"/>
</dbReference>
<dbReference type="InterPro" id="IPR005069">
    <property type="entry name" value="Nucl-diP-sugar_transferase"/>
</dbReference>
<gene>
    <name evidence="3" type="ORF">D3874_05640</name>
    <name evidence="2" type="ORF">D3874_25230</name>
</gene>
<dbReference type="AlphaFoldDB" id="A0A418W9B9"/>
<dbReference type="EMBL" id="QYUK01000014">
    <property type="protein sequence ID" value="RJF82761.1"/>
    <property type="molecule type" value="Genomic_DNA"/>
</dbReference>
<evidence type="ECO:0000313" key="2">
    <source>
        <dbReference type="EMBL" id="RJF82761.1"/>
    </source>
</evidence>
<dbReference type="EMBL" id="QYUK01000011">
    <property type="protein sequence ID" value="RJF86566.1"/>
    <property type="molecule type" value="Genomic_DNA"/>
</dbReference>
<evidence type="ECO:0000313" key="4">
    <source>
        <dbReference type="Proteomes" id="UP000284605"/>
    </source>
</evidence>
<dbReference type="Proteomes" id="UP000284605">
    <property type="component" value="Unassembled WGS sequence"/>
</dbReference>
<dbReference type="Pfam" id="PF03407">
    <property type="entry name" value="Nucleotid_trans"/>
    <property type="match status" value="1"/>
</dbReference>
<sequence>MDSIRAEAAKLGDEHPKIAKVKECEASLLVALGQNDDAIAVFNDLLAKLPRKPRRKRVKAAKKKLVYLARLLNIFETILRAGERSQRAAVKQQLLGVVQANLPVVSKSLEEMRLRVGFMKLGMGRDHTINFLDAQAKGPFGDEAAMEALKLAIEQFISDPHGSLYESIAGRLNRKRQAKWWSLRAKPLSETWLLGNAILHAYFTRETAKGLRPADLRTGTMAQVTQTYIAKASIFGRPRLSRLVPLIGEETIWSDVYDGAEETKRLITDALFNAAFTKGRAQDAEVTEDLRLKIARCATCLQGFWQQADLREDLLGRLEEAWSGIDTPRAFVVRGQIAVVRNEHDRAEQLFMTAEERDTRQGLTGSGHSTFISPDRVKLRDFGIDNSPFSADACKFELKFADEADGDGPVAVTSADPIYFRRYAVPYATSLWALAPRMPIHFHVLGDLGNVENTLVALGEAGGAFSISTETPAVSKPYYYATARFLRAAEFMRLFKRPLILTDIDIVFRDDPARYVPRWIEAGDVGVRFFDAVRARWSVSRKRLLYRYPKFEPWRMLNAGCVYLKANTQAKSFLDVLANHTSEAMARFADNRGSNWWIDQNILYAVFVATMRQGSAKVFSLENTGIPFGGYVPVEGDLGRSAGTHPALALLQA</sequence>
<accession>A0A418W9B9</accession>
<protein>
    <recommendedName>
        <fullName evidence="1">Nucleotide-diphospho-sugar transferase domain-containing protein</fullName>
    </recommendedName>
</protein>
<feature type="domain" description="Nucleotide-diphospho-sugar transferase" evidence="1">
    <location>
        <begin position="499"/>
        <end position="618"/>
    </location>
</feature>
<proteinExistence type="predicted"/>
<keyword evidence="4" id="KW-1185">Reference proteome</keyword>
<name>A0A418W9B9_9PROT</name>
<comment type="caution">
    <text evidence="3">The sequence shown here is derived from an EMBL/GenBank/DDBJ whole genome shotgun (WGS) entry which is preliminary data.</text>
</comment>
<organism evidence="3 4">
    <name type="scientific">Oleomonas cavernae</name>
    <dbReference type="NCBI Taxonomy" id="2320859"/>
    <lineage>
        <taxon>Bacteria</taxon>
        <taxon>Pseudomonadati</taxon>
        <taxon>Pseudomonadota</taxon>
        <taxon>Alphaproteobacteria</taxon>
        <taxon>Acetobacterales</taxon>
        <taxon>Acetobacteraceae</taxon>
        <taxon>Oleomonas</taxon>
    </lineage>
</organism>